<dbReference type="Gene3D" id="2.30.110.10">
    <property type="entry name" value="Electron Transport, Fmn-binding Protein, Chain A"/>
    <property type="match status" value="1"/>
</dbReference>
<dbReference type="AlphaFoldDB" id="A0A9X7UXG6"/>
<sequence length="282" mass="32813">MSEDNNQQYQLTEPEDVYGALRKIVLMATPVRIHIDGSHELFISAISHTDFRSRSFFMDKVIPSEGNDLIRSGRRFTVECDTQGIRIEFRMSGRLMYQPAKEQYRAEFPEQVLYLQRRTAYRVNIPPAHDIYLKVQMNDGEGDLTGQLLDISSSGFKVRFTANVKKRLQDQGMFPVARIRFNKEHMMDCSLEARHVVTDDANNTLCGFAFVTISAMAQRYLDRLITEFQWEERHMKELQEEQLVEVLNEEDDAEPEDKHSTARTAEPDDKPDDEPDDEQRQP</sequence>
<dbReference type="InterPro" id="IPR009875">
    <property type="entry name" value="PilZ_domain"/>
</dbReference>
<evidence type="ECO:0000259" key="6">
    <source>
        <dbReference type="Pfam" id="PF07317"/>
    </source>
</evidence>
<dbReference type="EMBL" id="CP046056">
    <property type="protein sequence ID" value="QQD24725.1"/>
    <property type="molecule type" value="Genomic_DNA"/>
</dbReference>
<dbReference type="InterPro" id="IPR009926">
    <property type="entry name" value="T3SS_YcgR_PilZN"/>
</dbReference>
<evidence type="ECO:0000259" key="5">
    <source>
        <dbReference type="Pfam" id="PF07238"/>
    </source>
</evidence>
<evidence type="ECO:0000256" key="1">
    <source>
        <dbReference type="ARBA" id="ARBA00022636"/>
    </source>
</evidence>
<feature type="compositionally biased region" description="Basic and acidic residues" evidence="4">
    <location>
        <begin position="256"/>
        <end position="268"/>
    </location>
</feature>
<evidence type="ECO:0000256" key="2">
    <source>
        <dbReference type="ARBA" id="ARBA00022741"/>
    </source>
</evidence>
<evidence type="ECO:0000256" key="3">
    <source>
        <dbReference type="ARBA" id="ARBA00023143"/>
    </source>
</evidence>
<evidence type="ECO:0000313" key="7">
    <source>
        <dbReference type="EMBL" id="QQD24725.1"/>
    </source>
</evidence>
<dbReference type="Proteomes" id="UP000596074">
    <property type="component" value="Chromosome"/>
</dbReference>
<name>A0A9X7UXG6_9GAMM</name>
<dbReference type="Pfam" id="PF07238">
    <property type="entry name" value="PilZ"/>
    <property type="match status" value="1"/>
</dbReference>
<organism evidence="7 8">
    <name type="scientific">Venatoribacter cucullus</name>
    <dbReference type="NCBI Taxonomy" id="2661630"/>
    <lineage>
        <taxon>Bacteria</taxon>
        <taxon>Pseudomonadati</taxon>
        <taxon>Pseudomonadota</taxon>
        <taxon>Gammaproteobacteria</taxon>
        <taxon>Oceanospirillales</taxon>
        <taxon>Oceanospirillaceae</taxon>
        <taxon>Venatoribacter</taxon>
    </lineage>
</organism>
<evidence type="ECO:0000313" key="8">
    <source>
        <dbReference type="Proteomes" id="UP000596074"/>
    </source>
</evidence>
<dbReference type="GO" id="GO:0035438">
    <property type="term" value="F:cyclic-di-GMP binding"/>
    <property type="evidence" value="ECO:0007669"/>
    <property type="project" value="InterPro"/>
</dbReference>
<keyword evidence="3" id="KW-0975">Bacterial flagellum</keyword>
<feature type="domain" description="Type III secretion system flagellar brake protein YcgR PilZN" evidence="6">
    <location>
        <begin position="9"/>
        <end position="113"/>
    </location>
</feature>
<dbReference type="RefSeq" id="WP_228344786.1">
    <property type="nucleotide sequence ID" value="NZ_CP046056.1"/>
</dbReference>
<feature type="compositionally biased region" description="Acidic residues" evidence="4">
    <location>
        <begin position="269"/>
        <end position="282"/>
    </location>
</feature>
<feature type="compositionally biased region" description="Acidic residues" evidence="4">
    <location>
        <begin position="241"/>
        <end position="255"/>
    </location>
</feature>
<feature type="region of interest" description="Disordered" evidence="4">
    <location>
        <begin position="241"/>
        <end position="282"/>
    </location>
</feature>
<keyword evidence="1" id="KW-0973">c-di-GMP</keyword>
<reference evidence="7 8" key="1">
    <citation type="submission" date="2019-11" db="EMBL/GenBank/DDBJ databases">
        <title>Venatorbacter sp. nov. a predator of Campylobacter and other Gram-negative bacteria.</title>
        <authorList>
            <person name="Saeedi A."/>
            <person name="Cummings N.J."/>
            <person name="Connerton I.F."/>
            <person name="Connerton P.L."/>
        </authorList>
    </citation>
    <scope>NUCLEOTIDE SEQUENCE [LARGE SCALE GENOMIC DNA]</scope>
    <source>
        <strain evidence="7">XL5</strain>
    </source>
</reference>
<keyword evidence="8" id="KW-1185">Reference proteome</keyword>
<dbReference type="Gene3D" id="2.40.10.220">
    <property type="entry name" value="predicted glycosyltransferase like domains"/>
    <property type="match status" value="1"/>
</dbReference>
<keyword evidence="2" id="KW-0547">Nucleotide-binding</keyword>
<feature type="domain" description="PilZ" evidence="5">
    <location>
        <begin position="116"/>
        <end position="226"/>
    </location>
</feature>
<accession>A0A9X7UXG6</accession>
<dbReference type="SUPFAM" id="SSF141371">
    <property type="entry name" value="PilZ domain-like"/>
    <property type="match status" value="1"/>
</dbReference>
<dbReference type="InterPro" id="IPR012349">
    <property type="entry name" value="Split_barrel_FMN-bd"/>
</dbReference>
<evidence type="ECO:0008006" key="9">
    <source>
        <dbReference type="Google" id="ProtNLM"/>
    </source>
</evidence>
<proteinExistence type="predicted"/>
<dbReference type="Pfam" id="PF07317">
    <property type="entry name" value="PilZN"/>
    <property type="match status" value="1"/>
</dbReference>
<dbReference type="KEGG" id="vcw:GJQ55_09745"/>
<gene>
    <name evidence="7" type="ORF">GJQ55_09745</name>
</gene>
<protein>
    <recommendedName>
        <fullName evidence="9">Flagellar brake protein YcgR</fullName>
    </recommendedName>
</protein>
<evidence type="ECO:0000256" key="4">
    <source>
        <dbReference type="SAM" id="MobiDB-lite"/>
    </source>
</evidence>